<proteinExistence type="predicted"/>
<sequence length="135" mass="15608">DYAKSFSARHGLAVLHNNSGLLEMLEVIRRAGNCLEFSEQDQINIGKIWKHKEDKRKCNVAKINERNALRGKKIAETRKQMEEFDYSKDLIPYGITIKENIINEEFRPSFADLIPDFDGFVLCEGCKCFPKRSPK</sequence>
<feature type="non-terminal residue" evidence="1">
    <location>
        <position position="135"/>
    </location>
</feature>
<organism evidence="1 2">
    <name type="scientific">Gigaspora margarita</name>
    <dbReference type="NCBI Taxonomy" id="4874"/>
    <lineage>
        <taxon>Eukaryota</taxon>
        <taxon>Fungi</taxon>
        <taxon>Fungi incertae sedis</taxon>
        <taxon>Mucoromycota</taxon>
        <taxon>Glomeromycotina</taxon>
        <taxon>Glomeromycetes</taxon>
        <taxon>Diversisporales</taxon>
        <taxon>Gigasporaceae</taxon>
        <taxon>Gigaspora</taxon>
    </lineage>
</organism>
<reference evidence="1 2" key="1">
    <citation type="submission" date="2021-06" db="EMBL/GenBank/DDBJ databases">
        <authorList>
            <person name="Kallberg Y."/>
            <person name="Tangrot J."/>
            <person name="Rosling A."/>
        </authorList>
    </citation>
    <scope>NUCLEOTIDE SEQUENCE [LARGE SCALE GENOMIC DNA]</scope>
    <source>
        <strain evidence="1 2">120-4 pot B 10/14</strain>
    </source>
</reference>
<evidence type="ECO:0000313" key="2">
    <source>
        <dbReference type="Proteomes" id="UP000789901"/>
    </source>
</evidence>
<dbReference type="Proteomes" id="UP000789901">
    <property type="component" value="Unassembled WGS sequence"/>
</dbReference>
<name>A0ABN7XF43_GIGMA</name>
<feature type="non-terminal residue" evidence="1">
    <location>
        <position position="1"/>
    </location>
</feature>
<evidence type="ECO:0000313" key="1">
    <source>
        <dbReference type="EMBL" id="CAG8853390.1"/>
    </source>
</evidence>
<dbReference type="EMBL" id="CAJVQB010123567">
    <property type="protein sequence ID" value="CAG8853390.1"/>
    <property type="molecule type" value="Genomic_DNA"/>
</dbReference>
<protein>
    <submittedName>
        <fullName evidence="1">13307_t:CDS:1</fullName>
    </submittedName>
</protein>
<comment type="caution">
    <text evidence="1">The sequence shown here is derived from an EMBL/GenBank/DDBJ whole genome shotgun (WGS) entry which is preliminary data.</text>
</comment>
<keyword evidence="2" id="KW-1185">Reference proteome</keyword>
<accession>A0ABN7XF43</accession>
<gene>
    <name evidence="1" type="ORF">GMARGA_LOCUS42211</name>
</gene>